<reference evidence="1" key="1">
    <citation type="submission" date="2020-03" db="EMBL/GenBank/DDBJ databases">
        <title>The deep terrestrial virosphere.</title>
        <authorList>
            <person name="Holmfeldt K."/>
            <person name="Nilsson E."/>
            <person name="Simone D."/>
            <person name="Lopez-Fernandez M."/>
            <person name="Wu X."/>
            <person name="de Brujin I."/>
            <person name="Lundin D."/>
            <person name="Andersson A."/>
            <person name="Bertilsson S."/>
            <person name="Dopson M."/>
        </authorList>
    </citation>
    <scope>NUCLEOTIDE SEQUENCE</scope>
    <source>
        <strain evidence="1">TM448A02794</strain>
    </source>
</reference>
<evidence type="ECO:0000313" key="1">
    <source>
        <dbReference type="EMBL" id="QJA52531.1"/>
    </source>
</evidence>
<sequence length="196" mass="22326">MSDVILILHYNKGVWTRFKPAPALRFYSAFYDSGTKTFYLGNKDGHIYNYEIEGDGDFQDNPGGVDTDYLQILKTAVYDPFPRNLCIIKKPEISYRALTDGDGTINFYQNYGTNLIRDDFAEIDFTISSAYPTMEDYEDETMLAHADEYLYVSDINKVKIPYNSPSVDTVQLDITINSGAIELKDINVDLAMGRKK</sequence>
<protein>
    <submittedName>
        <fullName evidence="1">Uncharacterized protein</fullName>
    </submittedName>
</protein>
<organism evidence="1">
    <name type="scientific">viral metagenome</name>
    <dbReference type="NCBI Taxonomy" id="1070528"/>
    <lineage>
        <taxon>unclassified sequences</taxon>
        <taxon>metagenomes</taxon>
        <taxon>organismal metagenomes</taxon>
    </lineage>
</organism>
<dbReference type="AlphaFoldDB" id="A0A6H1ZYN9"/>
<proteinExistence type="predicted"/>
<gene>
    <name evidence="1" type="ORF">TM448A02794_0009</name>
</gene>
<accession>A0A6H1ZYN9</accession>
<name>A0A6H1ZYN9_9ZZZZ</name>
<dbReference type="EMBL" id="MT144347">
    <property type="protein sequence ID" value="QJA52531.1"/>
    <property type="molecule type" value="Genomic_DNA"/>
</dbReference>